<name>A0A653CH92_CALMS</name>
<proteinExistence type="predicted"/>
<keyword evidence="3" id="KW-1185">Reference proteome</keyword>
<dbReference type="AlphaFoldDB" id="A0A653CH92"/>
<feature type="region of interest" description="Disordered" evidence="1">
    <location>
        <begin position="187"/>
        <end position="218"/>
    </location>
</feature>
<dbReference type="OrthoDB" id="6779611at2759"/>
<sequence length="350" mass="39626">MPKFRNRNVIGFSKDIDDHINYFRKSASKIGDHENVEITPKGSPTFASDSDVDSISLELSKLGGFSSSSSLSWSDEYDSDTSKKIQEELQLINRVLQGEEDIPPHFDKDEFEQWMSAFPNLSIFDSLLTPVNSTENLTSKLIQEQDDKFEELKIMGCKSRTYLKKGCDKVNSAKHERNQSVIHLKDVKHNQRSANRSRLKADEGRTPKSRNSFTFSSKPKSFETDRYLKVLPIKKQSSNRHLPGDLEESPPEFSSLPFIEVVHSPVSKSSSKTRRQQHAYGQVSSRSNNRLVLPPINNQFRSVSAAPKKASKTLSALSISNITGRSKRRSMECFPEDSVNVVNESTFFVK</sequence>
<accession>A0A653CH92</accession>
<feature type="compositionally biased region" description="Polar residues" evidence="1">
    <location>
        <begin position="209"/>
        <end position="218"/>
    </location>
</feature>
<protein>
    <submittedName>
        <fullName evidence="2">Uncharacterized protein</fullName>
    </submittedName>
</protein>
<evidence type="ECO:0000256" key="1">
    <source>
        <dbReference type="SAM" id="MobiDB-lite"/>
    </source>
</evidence>
<evidence type="ECO:0000313" key="2">
    <source>
        <dbReference type="EMBL" id="VEN46420.1"/>
    </source>
</evidence>
<dbReference type="Proteomes" id="UP000410492">
    <property type="component" value="Unassembled WGS sequence"/>
</dbReference>
<gene>
    <name evidence="2" type="ORF">CALMAC_LOCUS8513</name>
</gene>
<reference evidence="2 3" key="1">
    <citation type="submission" date="2019-01" db="EMBL/GenBank/DDBJ databases">
        <authorList>
            <person name="Sayadi A."/>
        </authorList>
    </citation>
    <scope>NUCLEOTIDE SEQUENCE [LARGE SCALE GENOMIC DNA]</scope>
</reference>
<feature type="region of interest" description="Disordered" evidence="1">
    <location>
        <begin position="266"/>
        <end position="286"/>
    </location>
</feature>
<dbReference type="EMBL" id="CAACVG010007642">
    <property type="protein sequence ID" value="VEN46420.1"/>
    <property type="molecule type" value="Genomic_DNA"/>
</dbReference>
<evidence type="ECO:0000313" key="3">
    <source>
        <dbReference type="Proteomes" id="UP000410492"/>
    </source>
</evidence>
<organism evidence="2 3">
    <name type="scientific">Callosobruchus maculatus</name>
    <name type="common">Southern cowpea weevil</name>
    <name type="synonym">Pulse bruchid</name>
    <dbReference type="NCBI Taxonomy" id="64391"/>
    <lineage>
        <taxon>Eukaryota</taxon>
        <taxon>Metazoa</taxon>
        <taxon>Ecdysozoa</taxon>
        <taxon>Arthropoda</taxon>
        <taxon>Hexapoda</taxon>
        <taxon>Insecta</taxon>
        <taxon>Pterygota</taxon>
        <taxon>Neoptera</taxon>
        <taxon>Endopterygota</taxon>
        <taxon>Coleoptera</taxon>
        <taxon>Polyphaga</taxon>
        <taxon>Cucujiformia</taxon>
        <taxon>Chrysomeloidea</taxon>
        <taxon>Chrysomelidae</taxon>
        <taxon>Bruchinae</taxon>
        <taxon>Bruchini</taxon>
        <taxon>Callosobruchus</taxon>
    </lineage>
</organism>